<reference evidence="2" key="1">
    <citation type="submission" date="2022-01" db="EMBL/GenBank/DDBJ databases">
        <authorList>
            <person name="King R."/>
        </authorList>
    </citation>
    <scope>NUCLEOTIDE SEQUENCE</scope>
</reference>
<sequence length="191" mass="22182">MERDQIVSHIEKKLNNWITSLRDLENLASDLELDAIELSNECSSRKSLLEILQQDFNYDRNDLRTFTSIQRDCSAEAYIKQLENTMEVVMNKYRKLAQNQLQTSNNELKEKLTEQIDNCNKCRALIDQKCSIINTLVKMMDEFLLEGNQVTNKLLIENMSLKTENVTLRKIVAAAEKYGIKEENNNNINTS</sequence>
<evidence type="ECO:0000313" key="2">
    <source>
        <dbReference type="EMBL" id="CAG9802345.1"/>
    </source>
</evidence>
<gene>
    <name evidence="2" type="ORF">CHIRRI_LOCUS5257</name>
</gene>
<evidence type="ECO:0000313" key="3">
    <source>
        <dbReference type="Proteomes" id="UP001153620"/>
    </source>
</evidence>
<keyword evidence="3" id="KW-1185">Reference proteome</keyword>
<feature type="coiled-coil region" evidence="1">
    <location>
        <begin position="79"/>
        <end position="118"/>
    </location>
</feature>
<dbReference type="AlphaFoldDB" id="A0A9N9WQI9"/>
<dbReference type="EMBL" id="OU895878">
    <property type="protein sequence ID" value="CAG9802345.1"/>
    <property type="molecule type" value="Genomic_DNA"/>
</dbReference>
<organism evidence="2 3">
    <name type="scientific">Chironomus riparius</name>
    <dbReference type="NCBI Taxonomy" id="315576"/>
    <lineage>
        <taxon>Eukaryota</taxon>
        <taxon>Metazoa</taxon>
        <taxon>Ecdysozoa</taxon>
        <taxon>Arthropoda</taxon>
        <taxon>Hexapoda</taxon>
        <taxon>Insecta</taxon>
        <taxon>Pterygota</taxon>
        <taxon>Neoptera</taxon>
        <taxon>Endopterygota</taxon>
        <taxon>Diptera</taxon>
        <taxon>Nematocera</taxon>
        <taxon>Chironomoidea</taxon>
        <taxon>Chironomidae</taxon>
        <taxon>Chironominae</taxon>
        <taxon>Chironomus</taxon>
    </lineage>
</organism>
<keyword evidence="1" id="KW-0175">Coiled coil</keyword>
<dbReference type="Proteomes" id="UP001153620">
    <property type="component" value="Chromosome 2"/>
</dbReference>
<feature type="coiled-coil region" evidence="1">
    <location>
        <begin position="14"/>
        <end position="41"/>
    </location>
</feature>
<evidence type="ECO:0000256" key="1">
    <source>
        <dbReference type="SAM" id="Coils"/>
    </source>
</evidence>
<accession>A0A9N9WQI9</accession>
<dbReference type="OrthoDB" id="10522297at2759"/>
<proteinExistence type="predicted"/>
<name>A0A9N9WQI9_9DIPT</name>
<protein>
    <submittedName>
        <fullName evidence="2">Uncharacterized protein</fullName>
    </submittedName>
</protein>
<reference evidence="2" key="2">
    <citation type="submission" date="2022-10" db="EMBL/GenBank/DDBJ databases">
        <authorList>
            <consortium name="ENA_rothamsted_submissions"/>
            <consortium name="culmorum"/>
            <person name="King R."/>
        </authorList>
    </citation>
    <scope>NUCLEOTIDE SEQUENCE</scope>
</reference>